<sequence length="77" mass="8931">MSTSYEHRSGRPLSVRTDLSRAVIKQLMDEDRRSRQQTKRQIEKRTPNAPSCQLYVYCVVVLLPREGHIALYTAVIN</sequence>
<comment type="caution">
    <text evidence="1">The sequence shown here is derived from an EMBL/GenBank/DDBJ whole genome shotgun (WGS) entry which is preliminary data.</text>
</comment>
<dbReference type="AlphaFoldDB" id="A0A8X6LFR5"/>
<dbReference type="Proteomes" id="UP000887116">
    <property type="component" value="Unassembled WGS sequence"/>
</dbReference>
<keyword evidence="2" id="KW-1185">Reference proteome</keyword>
<dbReference type="OrthoDB" id="616263at2759"/>
<proteinExistence type="predicted"/>
<dbReference type="EMBL" id="BMAO01035718">
    <property type="protein sequence ID" value="GFR05529.1"/>
    <property type="molecule type" value="Genomic_DNA"/>
</dbReference>
<accession>A0A8X6LFR5</accession>
<gene>
    <name evidence="1" type="ORF">TNCT_231081</name>
</gene>
<organism evidence="1 2">
    <name type="scientific">Trichonephila clavata</name>
    <name type="common">Joro spider</name>
    <name type="synonym">Nephila clavata</name>
    <dbReference type="NCBI Taxonomy" id="2740835"/>
    <lineage>
        <taxon>Eukaryota</taxon>
        <taxon>Metazoa</taxon>
        <taxon>Ecdysozoa</taxon>
        <taxon>Arthropoda</taxon>
        <taxon>Chelicerata</taxon>
        <taxon>Arachnida</taxon>
        <taxon>Araneae</taxon>
        <taxon>Araneomorphae</taxon>
        <taxon>Entelegynae</taxon>
        <taxon>Araneoidea</taxon>
        <taxon>Nephilidae</taxon>
        <taxon>Trichonephila</taxon>
    </lineage>
</organism>
<protein>
    <submittedName>
        <fullName evidence="1">Uncharacterized protein</fullName>
    </submittedName>
</protein>
<evidence type="ECO:0000313" key="2">
    <source>
        <dbReference type="Proteomes" id="UP000887116"/>
    </source>
</evidence>
<name>A0A8X6LFR5_TRICU</name>
<reference evidence="1" key="1">
    <citation type="submission" date="2020-07" db="EMBL/GenBank/DDBJ databases">
        <title>Multicomponent nature underlies the extraordinary mechanical properties of spider dragline silk.</title>
        <authorList>
            <person name="Kono N."/>
            <person name="Nakamura H."/>
            <person name="Mori M."/>
            <person name="Yoshida Y."/>
            <person name="Ohtoshi R."/>
            <person name="Malay A.D."/>
            <person name="Moran D.A.P."/>
            <person name="Tomita M."/>
            <person name="Numata K."/>
            <person name="Arakawa K."/>
        </authorList>
    </citation>
    <scope>NUCLEOTIDE SEQUENCE</scope>
</reference>
<evidence type="ECO:0000313" key="1">
    <source>
        <dbReference type="EMBL" id="GFR05529.1"/>
    </source>
</evidence>